<keyword evidence="5" id="KW-0238">DNA-binding</keyword>
<evidence type="ECO:0000256" key="2">
    <source>
        <dbReference type="ARBA" id="ARBA00022723"/>
    </source>
</evidence>
<dbReference type="OrthoDB" id="2740448at2759"/>
<proteinExistence type="predicted"/>
<organism evidence="11">
    <name type="scientific">Spathaspora passalidarum (strain NRRL Y-27907 / 11-Y1)</name>
    <dbReference type="NCBI Taxonomy" id="619300"/>
    <lineage>
        <taxon>Eukaryota</taxon>
        <taxon>Fungi</taxon>
        <taxon>Dikarya</taxon>
        <taxon>Ascomycota</taxon>
        <taxon>Saccharomycotina</taxon>
        <taxon>Pichiomycetes</taxon>
        <taxon>Debaryomycetaceae</taxon>
        <taxon>Spathaspora</taxon>
    </lineage>
</organism>
<keyword evidence="6" id="KW-0804">Transcription</keyword>
<dbReference type="GO" id="GO:0008270">
    <property type="term" value="F:zinc ion binding"/>
    <property type="evidence" value="ECO:0007669"/>
    <property type="project" value="InterPro"/>
</dbReference>
<feature type="transmembrane region" description="Helical" evidence="9">
    <location>
        <begin position="72"/>
        <end position="90"/>
    </location>
</feature>
<dbReference type="KEGG" id="spaa:SPAPADRAFT_59457"/>
<dbReference type="PANTHER" id="PTHR31668">
    <property type="entry name" value="GLUCOSE TRANSPORT TRANSCRIPTION REGULATOR RGT1-RELATED-RELATED"/>
    <property type="match status" value="1"/>
</dbReference>
<dbReference type="FunCoup" id="G3AJY5">
    <property type="interactions" value="635"/>
</dbReference>
<gene>
    <name evidence="10" type="ORF">SPAPADRAFT_59457</name>
</gene>
<feature type="compositionally biased region" description="Basic and acidic residues" evidence="8">
    <location>
        <begin position="426"/>
        <end position="435"/>
    </location>
</feature>
<dbReference type="EMBL" id="GL996500">
    <property type="protein sequence ID" value="EGW34036.1"/>
    <property type="molecule type" value="Genomic_DNA"/>
</dbReference>
<feature type="region of interest" description="Disordered" evidence="8">
    <location>
        <begin position="419"/>
        <end position="439"/>
    </location>
</feature>
<dbReference type="InParanoid" id="G3AJY5"/>
<accession>G3AJY5</accession>
<sequence length="486" mass="54527">MAPPKIHQKTRDTINQISNVNPQDQFIPVEHLLPCLQIYQTFFPGVWPVVSVAQLISVLMNKSYTTMDTLSAYSLSCAISAAVIVQVSFLKNKNHLFPISDTIKSLDFVSQSVKARDMFNYRSHPSLDTLLTSFFLYVYYVNTESGTPAALNYLRESISTAQILGLHNPSTYTNKSPAEVHRMRKIYYLLLVTERFTAIEDCLPVILEPSIPLPSLEDEEYPILISGFRELVKIFAIPDKSFFDRFISLNTNASSLPSSSWIVNVQQQLGNIKIMENAPDIQKLNIIISKYWMKSLTWKLAQKNNLLDEMEPSLSIKFPFAIANDFLDETKDLPISSYESNGPGVCVKLLAMVDTLVDAINTSQDNTGLTSLHGVISLLVQLKNDISLPIHEYNKIINMSNNLSTNAFATVPRNEGYISELGSDDSSERSEHDDINQPSPFTQMTMAFWMGPTGTTPLEVPAPVPVQIQVPFSENSLSDLYNQLYS</sequence>
<keyword evidence="2" id="KW-0479">Metal-binding</keyword>
<dbReference type="AlphaFoldDB" id="G3AJY5"/>
<dbReference type="CDD" id="cd12148">
    <property type="entry name" value="fungal_TF_MHR"/>
    <property type="match status" value="1"/>
</dbReference>
<keyword evidence="9" id="KW-0472">Membrane</keyword>
<evidence type="ECO:0000256" key="4">
    <source>
        <dbReference type="ARBA" id="ARBA00023015"/>
    </source>
</evidence>
<comment type="subcellular location">
    <subcellularLocation>
        <location evidence="1">Nucleus</location>
    </subcellularLocation>
</comment>
<keyword evidence="3" id="KW-0862">Zinc</keyword>
<keyword evidence="9" id="KW-0812">Transmembrane</keyword>
<dbReference type="eggNOG" id="ENOG502S2FW">
    <property type="taxonomic scope" value="Eukaryota"/>
</dbReference>
<evidence type="ECO:0000256" key="9">
    <source>
        <dbReference type="SAM" id="Phobius"/>
    </source>
</evidence>
<dbReference type="GO" id="GO:0005634">
    <property type="term" value="C:nucleus"/>
    <property type="evidence" value="ECO:0007669"/>
    <property type="project" value="UniProtKB-SubCell"/>
</dbReference>
<dbReference type="GO" id="GO:0003677">
    <property type="term" value="F:DNA binding"/>
    <property type="evidence" value="ECO:0007669"/>
    <property type="project" value="UniProtKB-KW"/>
</dbReference>
<evidence type="ECO:0000256" key="5">
    <source>
        <dbReference type="ARBA" id="ARBA00023125"/>
    </source>
</evidence>
<keyword evidence="9" id="KW-1133">Transmembrane helix</keyword>
<keyword evidence="11" id="KW-1185">Reference proteome</keyword>
<dbReference type="Proteomes" id="UP000000709">
    <property type="component" value="Unassembled WGS sequence"/>
</dbReference>
<evidence type="ECO:0000256" key="8">
    <source>
        <dbReference type="SAM" id="MobiDB-lite"/>
    </source>
</evidence>
<dbReference type="GeneID" id="18872924"/>
<dbReference type="STRING" id="619300.G3AJY5"/>
<protein>
    <submittedName>
        <fullName evidence="10">Putative zinc finger protein Suc1</fullName>
    </submittedName>
</protein>
<dbReference type="RefSeq" id="XP_007373620.1">
    <property type="nucleotide sequence ID" value="XM_007373558.1"/>
</dbReference>
<evidence type="ECO:0000256" key="1">
    <source>
        <dbReference type="ARBA" id="ARBA00004123"/>
    </source>
</evidence>
<keyword evidence="4" id="KW-0805">Transcription regulation</keyword>
<evidence type="ECO:0000256" key="6">
    <source>
        <dbReference type="ARBA" id="ARBA00023163"/>
    </source>
</evidence>
<evidence type="ECO:0000256" key="7">
    <source>
        <dbReference type="ARBA" id="ARBA00023242"/>
    </source>
</evidence>
<evidence type="ECO:0000313" key="11">
    <source>
        <dbReference type="Proteomes" id="UP000000709"/>
    </source>
</evidence>
<keyword evidence="7" id="KW-0539">Nucleus</keyword>
<dbReference type="GO" id="GO:0006351">
    <property type="term" value="P:DNA-templated transcription"/>
    <property type="evidence" value="ECO:0007669"/>
    <property type="project" value="InterPro"/>
</dbReference>
<dbReference type="HOGENOM" id="CLU_016574_7_1_1"/>
<dbReference type="InterPro" id="IPR050797">
    <property type="entry name" value="Carb_Metab_Trans_Reg"/>
</dbReference>
<evidence type="ECO:0000313" key="10">
    <source>
        <dbReference type="EMBL" id="EGW34036.1"/>
    </source>
</evidence>
<evidence type="ECO:0000256" key="3">
    <source>
        <dbReference type="ARBA" id="ARBA00022833"/>
    </source>
</evidence>
<dbReference type="OMA" id="SKYWMKS"/>
<name>G3AJY5_SPAPN</name>
<reference evidence="10 11" key="1">
    <citation type="journal article" date="2011" name="Proc. Natl. Acad. Sci. U.S.A.">
        <title>Comparative genomics of xylose-fermenting fungi for enhanced biofuel production.</title>
        <authorList>
            <person name="Wohlbach D.J."/>
            <person name="Kuo A."/>
            <person name="Sato T.K."/>
            <person name="Potts K.M."/>
            <person name="Salamov A.A."/>
            <person name="LaButti K.M."/>
            <person name="Sun H."/>
            <person name="Clum A."/>
            <person name="Pangilinan J.L."/>
            <person name="Lindquist E.A."/>
            <person name="Lucas S."/>
            <person name="Lapidus A."/>
            <person name="Jin M."/>
            <person name="Gunawan C."/>
            <person name="Balan V."/>
            <person name="Dale B.E."/>
            <person name="Jeffries T.W."/>
            <person name="Zinkel R."/>
            <person name="Barry K.W."/>
            <person name="Grigoriev I.V."/>
            <person name="Gasch A.P."/>
        </authorList>
    </citation>
    <scope>NUCLEOTIDE SEQUENCE [LARGE SCALE GENOMIC DNA]</scope>
    <source>
        <strain evidence="11">NRRL Y-27907 / 11-Y1</strain>
    </source>
</reference>
<dbReference type="PANTHER" id="PTHR31668:SF18">
    <property type="entry name" value="MALTOSE FERMENTATION REGULATORY PROTEIN MAL13-RELATED"/>
    <property type="match status" value="1"/>
</dbReference>